<protein>
    <submittedName>
        <fullName evidence="1">Uncharacterized protein</fullName>
    </submittedName>
</protein>
<keyword evidence="2" id="KW-1185">Reference proteome</keyword>
<name>A0A1A6GDA2_NEOLE</name>
<organism evidence="1 2">
    <name type="scientific">Neotoma lepida</name>
    <name type="common">Desert woodrat</name>
    <dbReference type="NCBI Taxonomy" id="56216"/>
    <lineage>
        <taxon>Eukaryota</taxon>
        <taxon>Metazoa</taxon>
        <taxon>Chordata</taxon>
        <taxon>Craniata</taxon>
        <taxon>Vertebrata</taxon>
        <taxon>Euteleostomi</taxon>
        <taxon>Mammalia</taxon>
        <taxon>Eutheria</taxon>
        <taxon>Euarchontoglires</taxon>
        <taxon>Glires</taxon>
        <taxon>Rodentia</taxon>
        <taxon>Myomorpha</taxon>
        <taxon>Muroidea</taxon>
        <taxon>Cricetidae</taxon>
        <taxon>Neotominae</taxon>
        <taxon>Neotoma</taxon>
    </lineage>
</organism>
<sequence>MALSICRIFQNSLKDGGILCTVTHQPQPSSSVPKIWYRIRTRKPLQHRQDHLSKAETQWSCSRLVTYSRIGHDSGCREGQFKGIQYAVEIGVICIDKQHQNITTLGTNKYENLSMSLKTNYTKGTNQSSLIFILGHQ</sequence>
<accession>A0A1A6GDA2</accession>
<feature type="non-terminal residue" evidence="1">
    <location>
        <position position="137"/>
    </location>
</feature>
<gene>
    <name evidence="1" type="ORF">A6R68_07257</name>
</gene>
<dbReference type="AlphaFoldDB" id="A0A1A6GDA2"/>
<reference evidence="1 2" key="1">
    <citation type="submission" date="2016-06" db="EMBL/GenBank/DDBJ databases">
        <title>The Draft Genome Sequence and Annotation of the Desert Woodrat Neotoma lepida.</title>
        <authorList>
            <person name="Campbell M."/>
            <person name="Oakeson K.F."/>
            <person name="Yandell M."/>
            <person name="Halpert J.R."/>
            <person name="Dearing D."/>
        </authorList>
    </citation>
    <scope>NUCLEOTIDE SEQUENCE [LARGE SCALE GENOMIC DNA]</scope>
    <source>
        <strain evidence="1">417</strain>
        <tissue evidence="1">Liver</tissue>
    </source>
</reference>
<comment type="caution">
    <text evidence="1">The sequence shown here is derived from an EMBL/GenBank/DDBJ whole genome shotgun (WGS) entry which is preliminary data.</text>
</comment>
<evidence type="ECO:0000313" key="1">
    <source>
        <dbReference type="EMBL" id="OBS64203.1"/>
    </source>
</evidence>
<evidence type="ECO:0000313" key="2">
    <source>
        <dbReference type="Proteomes" id="UP000092124"/>
    </source>
</evidence>
<dbReference type="EMBL" id="LZPO01097293">
    <property type="protein sequence ID" value="OBS64203.1"/>
    <property type="molecule type" value="Genomic_DNA"/>
</dbReference>
<dbReference type="Proteomes" id="UP000092124">
    <property type="component" value="Unassembled WGS sequence"/>
</dbReference>
<proteinExistence type="predicted"/>